<accession>A0ABV7H5V0</accession>
<evidence type="ECO:0000256" key="2">
    <source>
        <dbReference type="ARBA" id="ARBA00023015"/>
    </source>
</evidence>
<sequence length="309" mass="34576">MESKWLEDFVTLAETRSFSRAAELRNVTQPAFSRRIQALEAWAGADLIDRTSYPTRLTPAGQVFYEQALEMLGSINTTRALLRGKSAGSPDTIAFAVPHTLAMTFFPQWLTEVEKGFGPLSTRLSAFNVHDAVMQLVNGGCDLVMVYHHPRQPMHLDPQRYDTLTLGTETMRPYTRCDSTGQPELRLPGTRTKPVPLLSYTPGAYLARMVDVMATESARPLHMHKVFETDMAEVLKMMALAGHGIAFLPESAVRREIKGRTLAPAGDNALDMEIRLIRERPHSSTDKSRGTRANLASLWDYLTHQFGTR</sequence>
<keyword evidence="7" id="KW-1185">Reference proteome</keyword>
<keyword evidence="4" id="KW-0804">Transcription</keyword>
<comment type="caution">
    <text evidence="6">The sequence shown here is derived from an EMBL/GenBank/DDBJ whole genome shotgun (WGS) entry which is preliminary data.</text>
</comment>
<dbReference type="PROSITE" id="PS50931">
    <property type="entry name" value="HTH_LYSR"/>
    <property type="match status" value="1"/>
</dbReference>
<feature type="domain" description="HTH lysR-type" evidence="5">
    <location>
        <begin position="1"/>
        <end position="58"/>
    </location>
</feature>
<dbReference type="InterPro" id="IPR005119">
    <property type="entry name" value="LysR_subst-bd"/>
</dbReference>
<comment type="similarity">
    <text evidence="1">Belongs to the LysR transcriptional regulatory family.</text>
</comment>
<dbReference type="PRINTS" id="PR00039">
    <property type="entry name" value="HTHLYSR"/>
</dbReference>
<name>A0ABV7H5V0_9BURK</name>
<evidence type="ECO:0000259" key="5">
    <source>
        <dbReference type="PROSITE" id="PS50931"/>
    </source>
</evidence>
<dbReference type="InterPro" id="IPR000847">
    <property type="entry name" value="LysR_HTH_N"/>
</dbReference>
<keyword evidence="2" id="KW-0805">Transcription regulation</keyword>
<reference evidence="7" key="1">
    <citation type="journal article" date="2019" name="Int. J. Syst. Evol. Microbiol.">
        <title>The Global Catalogue of Microorganisms (GCM) 10K type strain sequencing project: providing services to taxonomists for standard genome sequencing and annotation.</title>
        <authorList>
            <consortium name="The Broad Institute Genomics Platform"/>
            <consortium name="The Broad Institute Genome Sequencing Center for Infectious Disease"/>
            <person name="Wu L."/>
            <person name="Ma J."/>
        </authorList>
    </citation>
    <scope>NUCLEOTIDE SEQUENCE [LARGE SCALE GENOMIC DNA]</scope>
    <source>
        <strain evidence="7">KCTC 52168</strain>
    </source>
</reference>
<dbReference type="Gene3D" id="3.40.190.10">
    <property type="entry name" value="Periplasmic binding protein-like II"/>
    <property type="match status" value="2"/>
</dbReference>
<keyword evidence="3" id="KW-0238">DNA-binding</keyword>
<proteinExistence type="inferred from homology"/>
<dbReference type="RefSeq" id="WP_054126285.1">
    <property type="nucleotide sequence ID" value="NZ_CP180191.1"/>
</dbReference>
<dbReference type="PANTHER" id="PTHR30126:SF2">
    <property type="entry name" value="HTH-TYPE TRANSCRIPTIONAL REGULATOR YJIE"/>
    <property type="match status" value="1"/>
</dbReference>
<dbReference type="Proteomes" id="UP001595556">
    <property type="component" value="Unassembled WGS sequence"/>
</dbReference>
<evidence type="ECO:0000256" key="3">
    <source>
        <dbReference type="ARBA" id="ARBA00023125"/>
    </source>
</evidence>
<gene>
    <name evidence="6" type="ORF">ACFOEN_08045</name>
</gene>
<evidence type="ECO:0000256" key="1">
    <source>
        <dbReference type="ARBA" id="ARBA00009437"/>
    </source>
</evidence>
<protein>
    <submittedName>
        <fullName evidence="6">LysR family transcriptional regulator</fullName>
    </submittedName>
</protein>
<dbReference type="EMBL" id="JBHRTI010000004">
    <property type="protein sequence ID" value="MFC3147590.1"/>
    <property type="molecule type" value="Genomic_DNA"/>
</dbReference>
<dbReference type="SUPFAM" id="SSF46785">
    <property type="entry name" value="Winged helix' DNA-binding domain"/>
    <property type="match status" value="1"/>
</dbReference>
<evidence type="ECO:0000313" key="6">
    <source>
        <dbReference type="EMBL" id="MFC3147590.1"/>
    </source>
</evidence>
<dbReference type="Pfam" id="PF03466">
    <property type="entry name" value="LysR_substrate"/>
    <property type="match status" value="1"/>
</dbReference>
<organism evidence="6 7">
    <name type="scientific">Piscinibacterium candidicorallinum</name>
    <dbReference type="NCBI Taxonomy" id="1793872"/>
    <lineage>
        <taxon>Bacteria</taxon>
        <taxon>Pseudomonadati</taxon>
        <taxon>Pseudomonadota</taxon>
        <taxon>Betaproteobacteria</taxon>
        <taxon>Burkholderiales</taxon>
        <taxon>Piscinibacterium</taxon>
    </lineage>
</organism>
<evidence type="ECO:0000256" key="4">
    <source>
        <dbReference type="ARBA" id="ARBA00023163"/>
    </source>
</evidence>
<dbReference type="Pfam" id="PF00126">
    <property type="entry name" value="HTH_1"/>
    <property type="match status" value="1"/>
</dbReference>
<dbReference type="PANTHER" id="PTHR30126">
    <property type="entry name" value="HTH-TYPE TRANSCRIPTIONAL REGULATOR"/>
    <property type="match status" value="1"/>
</dbReference>
<dbReference type="SUPFAM" id="SSF53850">
    <property type="entry name" value="Periplasmic binding protein-like II"/>
    <property type="match status" value="1"/>
</dbReference>
<evidence type="ECO:0000313" key="7">
    <source>
        <dbReference type="Proteomes" id="UP001595556"/>
    </source>
</evidence>
<dbReference type="CDD" id="cd05466">
    <property type="entry name" value="PBP2_LTTR_substrate"/>
    <property type="match status" value="1"/>
</dbReference>
<dbReference type="InterPro" id="IPR036390">
    <property type="entry name" value="WH_DNA-bd_sf"/>
</dbReference>
<dbReference type="InterPro" id="IPR036388">
    <property type="entry name" value="WH-like_DNA-bd_sf"/>
</dbReference>
<dbReference type="Gene3D" id="1.10.10.10">
    <property type="entry name" value="Winged helix-like DNA-binding domain superfamily/Winged helix DNA-binding domain"/>
    <property type="match status" value="1"/>
</dbReference>